<evidence type="ECO:0000313" key="1">
    <source>
        <dbReference type="EnsemblMetazoa" id="SMAR004721-PA"/>
    </source>
</evidence>
<name>T1IUA0_STRMM</name>
<dbReference type="AlphaFoldDB" id="T1IUA0"/>
<reference evidence="1" key="2">
    <citation type="submission" date="2015-02" db="UniProtKB">
        <authorList>
            <consortium name="EnsemblMetazoa"/>
        </authorList>
    </citation>
    <scope>IDENTIFICATION</scope>
</reference>
<proteinExistence type="predicted"/>
<evidence type="ECO:0000313" key="2">
    <source>
        <dbReference type="Proteomes" id="UP000014500"/>
    </source>
</evidence>
<dbReference type="eggNOG" id="ENOG502SFTE">
    <property type="taxonomic scope" value="Eukaryota"/>
</dbReference>
<dbReference type="Proteomes" id="UP000014500">
    <property type="component" value="Unassembled WGS sequence"/>
</dbReference>
<protein>
    <submittedName>
        <fullName evidence="1">Uncharacterized protein</fullName>
    </submittedName>
</protein>
<accession>T1IUA0</accession>
<reference evidence="2" key="1">
    <citation type="submission" date="2011-05" db="EMBL/GenBank/DDBJ databases">
        <authorList>
            <person name="Richards S.R."/>
            <person name="Qu J."/>
            <person name="Jiang H."/>
            <person name="Jhangiani S.N."/>
            <person name="Agravi P."/>
            <person name="Goodspeed R."/>
            <person name="Gross S."/>
            <person name="Mandapat C."/>
            <person name="Jackson L."/>
            <person name="Mathew T."/>
            <person name="Pu L."/>
            <person name="Thornton R."/>
            <person name="Saada N."/>
            <person name="Wilczek-Boney K.B."/>
            <person name="Lee S."/>
            <person name="Kovar C."/>
            <person name="Wu Y."/>
            <person name="Scherer S.E."/>
            <person name="Worley K.C."/>
            <person name="Muzny D.M."/>
            <person name="Gibbs R."/>
        </authorList>
    </citation>
    <scope>NUCLEOTIDE SEQUENCE</scope>
    <source>
        <strain evidence="2">Brora</strain>
    </source>
</reference>
<dbReference type="HOGENOM" id="CLU_1557233_0_0_1"/>
<dbReference type="EnsemblMetazoa" id="SMAR004721-RA">
    <property type="protein sequence ID" value="SMAR004721-PA"/>
    <property type="gene ID" value="SMAR004721"/>
</dbReference>
<sequence>MTLQTYNTRGRDVEIRDKISLLEWPPECGALYKKHIQVHRTLTLLKTTSTKHVKDLQLRFTGFIRNMAPTKSHVALLILIISAMTVQSASTEREKRSGISDQRLAELETLLALSKMKGKLVTVPVAFGVIDPDKIGKRNHQYEMPALDDDVERNDEVWLRQFQQRFDQYKKA</sequence>
<keyword evidence="2" id="KW-1185">Reference proteome</keyword>
<organism evidence="1 2">
    <name type="scientific">Strigamia maritima</name>
    <name type="common">European centipede</name>
    <name type="synonym">Geophilus maritimus</name>
    <dbReference type="NCBI Taxonomy" id="126957"/>
    <lineage>
        <taxon>Eukaryota</taxon>
        <taxon>Metazoa</taxon>
        <taxon>Ecdysozoa</taxon>
        <taxon>Arthropoda</taxon>
        <taxon>Myriapoda</taxon>
        <taxon>Chilopoda</taxon>
        <taxon>Pleurostigmophora</taxon>
        <taxon>Geophilomorpha</taxon>
        <taxon>Linotaeniidae</taxon>
        <taxon>Strigamia</taxon>
    </lineage>
</organism>
<dbReference type="EMBL" id="JH431524">
    <property type="status" value="NOT_ANNOTATED_CDS"/>
    <property type="molecule type" value="Genomic_DNA"/>
</dbReference>